<dbReference type="Gene3D" id="3.20.20.140">
    <property type="entry name" value="Metal-dependent hydrolases"/>
    <property type="match status" value="1"/>
</dbReference>
<sequence length="450" mass="50850">MTRRGMLAASDKTLSEDAETVMSNHGTSGDMKTEDLILVSIDDHVVEPPDMFLNHVPAKYKAEAPIVVTDDKGVDQWMYQGRPQGVSGLNAVVSWPPEEWGRDPAGFAEMRPGVYDVHERVRDMNRNGILASMCFPTFTGFSARHLNMHREDVTLVMVSAYNDWHIDEWAGSYPDRFIPIAVLPTWNPEAMCTEIRRVAAKGCRAVTMPELPHLEGLPSYHDDEYWGPVFRTLSEEQVVMCLHIGTGFGAISMAPNAPIDNLIILATQVSAMCAQDLLWGPAMRNYPDLKFAFSEGGIGWIPFYLDRSDRHYTNQKWLRRDFGDKLPSDVFREHSLACYVTDKTSLKLRHEIGIDIIAWECDYPHSDCFWPDAPEQVLAELNAAGADDSDINKITWQNSCRFFGWDPFERTARDQATVGALRAKGADVDVSIRPRAEWARLYDEKQFAQA</sequence>
<accession>A0A7I9ZUH6</accession>
<proteinExistence type="predicted"/>
<dbReference type="SUPFAM" id="SSF51556">
    <property type="entry name" value="Metallo-dependent hydrolases"/>
    <property type="match status" value="1"/>
</dbReference>
<evidence type="ECO:0000256" key="1">
    <source>
        <dbReference type="ARBA" id="ARBA00023239"/>
    </source>
</evidence>
<keyword evidence="3" id="KW-0378">Hydrolase</keyword>
<dbReference type="EMBL" id="BLLB01000002">
    <property type="protein sequence ID" value="GFH04423.1"/>
    <property type="molecule type" value="Genomic_DNA"/>
</dbReference>
<reference evidence="3 4" key="1">
    <citation type="journal article" date="2019" name="Emerg. Microbes Infect.">
        <title>Comprehensive subspecies identification of 175 nontuberculous mycobacteria species based on 7547 genomic profiles.</title>
        <authorList>
            <person name="Matsumoto Y."/>
            <person name="Kinjo T."/>
            <person name="Motooka D."/>
            <person name="Nabeya D."/>
            <person name="Jung N."/>
            <person name="Uechi K."/>
            <person name="Horii T."/>
            <person name="Iida T."/>
            <person name="Fujita J."/>
            <person name="Nakamura S."/>
        </authorList>
    </citation>
    <scope>NUCLEOTIDE SEQUENCE [LARGE SCALE GENOMIC DNA]</scope>
    <source>
        <strain evidence="3 4">JCM 30996</strain>
    </source>
</reference>
<dbReference type="GO" id="GO:0019748">
    <property type="term" value="P:secondary metabolic process"/>
    <property type="evidence" value="ECO:0007669"/>
    <property type="project" value="TreeGrafter"/>
</dbReference>
<keyword evidence="1" id="KW-0456">Lyase</keyword>
<dbReference type="InterPro" id="IPR006680">
    <property type="entry name" value="Amidohydro-rel"/>
</dbReference>
<keyword evidence="4" id="KW-1185">Reference proteome</keyword>
<feature type="domain" description="Amidohydrolase-related" evidence="2">
    <location>
        <begin position="112"/>
        <end position="404"/>
    </location>
</feature>
<evidence type="ECO:0000259" key="2">
    <source>
        <dbReference type="Pfam" id="PF04909"/>
    </source>
</evidence>
<dbReference type="PANTHER" id="PTHR21240">
    <property type="entry name" value="2-AMINO-3-CARBOXYLMUCONATE-6-SEMIALDEHYDE DECARBOXYLASE"/>
    <property type="match status" value="1"/>
</dbReference>
<organism evidence="3 4">
    <name type="scientific">Mycolicibacterium hippocampi</name>
    <dbReference type="NCBI Taxonomy" id="659824"/>
    <lineage>
        <taxon>Bacteria</taxon>
        <taxon>Bacillati</taxon>
        <taxon>Actinomycetota</taxon>
        <taxon>Actinomycetes</taxon>
        <taxon>Mycobacteriales</taxon>
        <taxon>Mycobacteriaceae</taxon>
        <taxon>Mycolicibacterium</taxon>
    </lineage>
</organism>
<dbReference type="InterPro" id="IPR032466">
    <property type="entry name" value="Metal_Hydrolase"/>
</dbReference>
<dbReference type="PANTHER" id="PTHR21240:SF28">
    <property type="entry name" value="ISO-OROTATE DECARBOXYLASE (EUROFUNG)"/>
    <property type="match status" value="1"/>
</dbReference>
<dbReference type="Pfam" id="PF04909">
    <property type="entry name" value="Amidohydro_2"/>
    <property type="match status" value="1"/>
</dbReference>
<dbReference type="GO" id="GO:0005737">
    <property type="term" value="C:cytoplasm"/>
    <property type="evidence" value="ECO:0007669"/>
    <property type="project" value="TreeGrafter"/>
</dbReference>
<comment type="caution">
    <text evidence="3">The sequence shown here is derived from an EMBL/GenBank/DDBJ whole genome shotgun (WGS) entry which is preliminary data.</text>
</comment>
<dbReference type="InterPro" id="IPR032465">
    <property type="entry name" value="ACMSD"/>
</dbReference>
<gene>
    <name evidence="3" type="ORF">MHIP_49060</name>
</gene>
<evidence type="ECO:0000313" key="3">
    <source>
        <dbReference type="EMBL" id="GFH04423.1"/>
    </source>
</evidence>
<name>A0A7I9ZUH6_9MYCO</name>
<dbReference type="Proteomes" id="UP000465304">
    <property type="component" value="Unassembled WGS sequence"/>
</dbReference>
<dbReference type="GO" id="GO:0016787">
    <property type="term" value="F:hydrolase activity"/>
    <property type="evidence" value="ECO:0007669"/>
    <property type="project" value="UniProtKB-KW"/>
</dbReference>
<protein>
    <submittedName>
        <fullName evidence="3">Amidohydrolase</fullName>
    </submittedName>
</protein>
<evidence type="ECO:0000313" key="4">
    <source>
        <dbReference type="Proteomes" id="UP000465304"/>
    </source>
</evidence>
<dbReference type="GO" id="GO:0016831">
    <property type="term" value="F:carboxy-lyase activity"/>
    <property type="evidence" value="ECO:0007669"/>
    <property type="project" value="InterPro"/>
</dbReference>
<dbReference type="AlphaFoldDB" id="A0A7I9ZUH6"/>